<evidence type="ECO:0000313" key="1">
    <source>
        <dbReference type="EMBL" id="MCV7230024.1"/>
    </source>
</evidence>
<dbReference type="Proteomes" id="UP001526201">
    <property type="component" value="Unassembled WGS sequence"/>
</dbReference>
<accession>A0ABT3CKD1</accession>
<dbReference type="RefSeq" id="WP_264071307.1">
    <property type="nucleotide sequence ID" value="NZ_JACKTY010000049.1"/>
</dbReference>
<organism evidence="1 2">
    <name type="scientific">Mycolicibacterium komossense</name>
    <dbReference type="NCBI Taxonomy" id="1779"/>
    <lineage>
        <taxon>Bacteria</taxon>
        <taxon>Bacillati</taxon>
        <taxon>Actinomycetota</taxon>
        <taxon>Actinomycetes</taxon>
        <taxon>Mycobacteriales</taxon>
        <taxon>Mycobacteriaceae</taxon>
        <taxon>Mycolicibacterium</taxon>
    </lineage>
</organism>
<protein>
    <recommendedName>
        <fullName evidence="3">Secreted protein</fullName>
    </recommendedName>
</protein>
<comment type="caution">
    <text evidence="1">The sequence shown here is derived from an EMBL/GenBank/DDBJ whole genome shotgun (WGS) entry which is preliminary data.</text>
</comment>
<evidence type="ECO:0000313" key="2">
    <source>
        <dbReference type="Proteomes" id="UP001526201"/>
    </source>
</evidence>
<proteinExistence type="predicted"/>
<keyword evidence="2" id="KW-1185">Reference proteome</keyword>
<evidence type="ECO:0008006" key="3">
    <source>
        <dbReference type="Google" id="ProtNLM"/>
    </source>
</evidence>
<name>A0ABT3CKD1_9MYCO</name>
<reference evidence="1 2" key="1">
    <citation type="journal article" date="2022" name="BMC Genomics">
        <title>Comparative genome analysis of mycobacteria focusing on tRNA and non-coding RNA.</title>
        <authorList>
            <person name="Behra P.R.K."/>
            <person name="Pettersson B.M.F."/>
            <person name="Ramesh M."/>
            <person name="Das S."/>
            <person name="Dasgupta S."/>
            <person name="Kirsebom L.A."/>
        </authorList>
    </citation>
    <scope>NUCLEOTIDE SEQUENCE [LARGE SCALE GENOMIC DNA]</scope>
    <source>
        <strain evidence="1 2">DSM 44078</strain>
    </source>
</reference>
<gene>
    <name evidence="1" type="ORF">H7J73_28860</name>
</gene>
<dbReference type="EMBL" id="JACKTY010000049">
    <property type="protein sequence ID" value="MCV7230024.1"/>
    <property type="molecule type" value="Genomic_DNA"/>
</dbReference>
<sequence>MDAPTIITITMATQIAVIAVAEAFETKIALAASPQKTPPTTAPTKVALCQSATGRVMSAAELFARLSSR</sequence>